<evidence type="ECO:0000259" key="6">
    <source>
        <dbReference type="SMART" id="SM00479"/>
    </source>
</evidence>
<organism evidence="7 8">
    <name type="scientific">Gelidibacter sediminis</name>
    <dbReference type="NCBI Taxonomy" id="1608710"/>
    <lineage>
        <taxon>Bacteria</taxon>
        <taxon>Pseudomonadati</taxon>
        <taxon>Bacteroidota</taxon>
        <taxon>Flavobacteriia</taxon>
        <taxon>Flavobacteriales</taxon>
        <taxon>Flavobacteriaceae</taxon>
        <taxon>Gelidibacter</taxon>
    </lineage>
</organism>
<protein>
    <submittedName>
        <fullName evidence="7">DNA polymerase-3 subunit epsilon</fullName>
    </submittedName>
</protein>
<dbReference type="GO" id="GO:0008408">
    <property type="term" value="F:3'-5' exonuclease activity"/>
    <property type="evidence" value="ECO:0007669"/>
    <property type="project" value="TreeGrafter"/>
</dbReference>
<sequence length="223" mass="25880">MRLWNFKKKTYPDYWEAYLLHFEKKEKKSLESSRFVALDCETTGFDFYIDRILSIGAVSIYKNEIAVVDSLEIYVKQTHFNPDSVPIHGILQHGKLEKCTEEDAMKQFLNYIEDAVLIAHHARFDIIMINAALNRMGLPKLKNKVIDTMDLYAKTRIKSNFIDQNAQYSLDEIAEAYAINLMDRHTASGDALIAALIFLKTTSLLKKSKSFKLKRYFLKSTMF</sequence>
<dbReference type="InterPro" id="IPR036397">
    <property type="entry name" value="RNaseH_sf"/>
</dbReference>
<evidence type="ECO:0000313" key="7">
    <source>
        <dbReference type="EMBL" id="TDU40278.1"/>
    </source>
</evidence>
<evidence type="ECO:0000256" key="3">
    <source>
        <dbReference type="ARBA" id="ARBA00022839"/>
    </source>
</evidence>
<accession>A0A4R7PZ46</accession>
<dbReference type="Gene3D" id="3.30.420.10">
    <property type="entry name" value="Ribonuclease H-like superfamily/Ribonuclease H"/>
    <property type="match status" value="1"/>
</dbReference>
<keyword evidence="2" id="KW-0378">Hydrolase</keyword>
<evidence type="ECO:0000313" key="8">
    <source>
        <dbReference type="Proteomes" id="UP000294689"/>
    </source>
</evidence>
<dbReference type="RefSeq" id="WP_133758302.1">
    <property type="nucleotide sequence ID" value="NZ_SOBW01000008.1"/>
</dbReference>
<feature type="domain" description="Exonuclease" evidence="6">
    <location>
        <begin position="34"/>
        <end position="207"/>
    </location>
</feature>
<dbReference type="InterPro" id="IPR012337">
    <property type="entry name" value="RNaseH-like_sf"/>
</dbReference>
<reference evidence="7 8" key="1">
    <citation type="submission" date="2019-03" db="EMBL/GenBank/DDBJ databases">
        <title>Genomic Encyclopedia of Archaeal and Bacterial Type Strains, Phase II (KMG-II): from individual species to whole genera.</title>
        <authorList>
            <person name="Goeker M."/>
        </authorList>
    </citation>
    <scope>NUCLEOTIDE SEQUENCE [LARGE SCALE GENOMIC DNA]</scope>
    <source>
        <strain evidence="7 8">DSM 28135</strain>
    </source>
</reference>
<dbReference type="GO" id="GO:0005829">
    <property type="term" value="C:cytosol"/>
    <property type="evidence" value="ECO:0007669"/>
    <property type="project" value="TreeGrafter"/>
</dbReference>
<keyword evidence="1" id="KW-0540">Nuclease</keyword>
<dbReference type="NCBIfam" id="TIGR00573">
    <property type="entry name" value="dnaq"/>
    <property type="match status" value="1"/>
</dbReference>
<dbReference type="PANTHER" id="PTHR30231">
    <property type="entry name" value="DNA POLYMERASE III SUBUNIT EPSILON"/>
    <property type="match status" value="1"/>
</dbReference>
<dbReference type="PANTHER" id="PTHR30231:SF4">
    <property type="entry name" value="PROTEIN NEN2"/>
    <property type="match status" value="1"/>
</dbReference>
<evidence type="ECO:0000256" key="2">
    <source>
        <dbReference type="ARBA" id="ARBA00022801"/>
    </source>
</evidence>
<dbReference type="Pfam" id="PF00929">
    <property type="entry name" value="RNase_T"/>
    <property type="match status" value="1"/>
</dbReference>
<dbReference type="EMBL" id="SOBW01000008">
    <property type="protein sequence ID" value="TDU40278.1"/>
    <property type="molecule type" value="Genomic_DNA"/>
</dbReference>
<gene>
    <name evidence="7" type="ORF">BXY82_2325</name>
</gene>
<dbReference type="InterPro" id="IPR006054">
    <property type="entry name" value="DnaQ"/>
</dbReference>
<dbReference type="OrthoDB" id="9803913at2"/>
<evidence type="ECO:0000256" key="1">
    <source>
        <dbReference type="ARBA" id="ARBA00022722"/>
    </source>
</evidence>
<comment type="caution">
    <text evidence="7">The sequence shown here is derived from an EMBL/GenBank/DDBJ whole genome shotgun (WGS) entry which is preliminary data.</text>
</comment>
<dbReference type="SUPFAM" id="SSF53098">
    <property type="entry name" value="Ribonuclease H-like"/>
    <property type="match status" value="1"/>
</dbReference>
<dbReference type="AlphaFoldDB" id="A0A4R7PZ46"/>
<dbReference type="GO" id="GO:0003677">
    <property type="term" value="F:DNA binding"/>
    <property type="evidence" value="ECO:0007669"/>
    <property type="project" value="InterPro"/>
</dbReference>
<dbReference type="GO" id="GO:0003887">
    <property type="term" value="F:DNA-directed DNA polymerase activity"/>
    <property type="evidence" value="ECO:0007669"/>
    <property type="project" value="InterPro"/>
</dbReference>
<dbReference type="Proteomes" id="UP000294689">
    <property type="component" value="Unassembled WGS sequence"/>
</dbReference>
<dbReference type="FunFam" id="3.30.420.10:FF:000045">
    <property type="entry name" value="3'-5' exonuclease DinG"/>
    <property type="match status" value="1"/>
</dbReference>
<dbReference type="SMART" id="SM00479">
    <property type="entry name" value="EXOIII"/>
    <property type="match status" value="1"/>
</dbReference>
<dbReference type="CDD" id="cd06127">
    <property type="entry name" value="DEDDh"/>
    <property type="match status" value="1"/>
</dbReference>
<dbReference type="GO" id="GO:0006260">
    <property type="term" value="P:DNA replication"/>
    <property type="evidence" value="ECO:0007669"/>
    <property type="project" value="InterPro"/>
</dbReference>
<keyword evidence="8" id="KW-1185">Reference proteome</keyword>
<evidence type="ECO:0000256" key="4">
    <source>
        <dbReference type="ARBA" id="ARBA00025483"/>
    </source>
</evidence>
<proteinExistence type="predicted"/>
<evidence type="ECO:0000256" key="5">
    <source>
        <dbReference type="ARBA" id="ARBA00026073"/>
    </source>
</evidence>
<dbReference type="InterPro" id="IPR013520">
    <property type="entry name" value="Ribonucl_H"/>
</dbReference>
<keyword evidence="3" id="KW-0269">Exonuclease</keyword>
<name>A0A4R7PZ46_9FLAO</name>
<comment type="subunit">
    <text evidence="5">DNA polymerase III contains a core (composed of alpha, epsilon and theta chains) that associates with a tau subunit. This core dimerizes to form the POLIII' complex. PolIII' associates with the gamma complex (composed of gamma, delta, delta', psi and chi chains) and with the beta chain to form the complete DNA polymerase III complex.</text>
</comment>
<comment type="function">
    <text evidence="4">DNA polymerase III is a complex, multichain enzyme responsible for most of the replicative synthesis in bacteria. The epsilon subunit contain the editing function and is a proofreading 3'-5' exonuclease.</text>
</comment>